<dbReference type="KEGG" id="pbl:PAAG_05264"/>
<dbReference type="Proteomes" id="UP000002059">
    <property type="component" value="Partially assembled WGS sequence"/>
</dbReference>
<keyword evidence="4" id="KW-1185">Reference proteome</keyword>
<dbReference type="RefSeq" id="XP_015699746.1">
    <property type="nucleotide sequence ID" value="XM_015845520.1"/>
</dbReference>
<dbReference type="AlphaFoldDB" id="C1H3C1"/>
<accession>C1H3C1</accession>
<dbReference type="GeneID" id="9095869"/>
<protein>
    <recommendedName>
        <fullName evidence="5">Extracellular serine-rich protein</fullName>
    </recommendedName>
</protein>
<dbReference type="OrthoDB" id="2331100at2759"/>
<dbReference type="VEuPathDB" id="FungiDB:PAAG_05264"/>
<reference evidence="3 4" key="1">
    <citation type="journal article" date="2011" name="PLoS Genet.">
        <title>Comparative genomic analysis of human fungal pathogens causing paracoccidioidomycosis.</title>
        <authorList>
            <person name="Desjardins C.A."/>
            <person name="Champion M.D."/>
            <person name="Holder J.W."/>
            <person name="Muszewska A."/>
            <person name="Goldberg J."/>
            <person name="Bailao A.M."/>
            <person name="Brigido M.M."/>
            <person name="Ferreira M.E."/>
            <person name="Garcia A.M."/>
            <person name="Grynberg M."/>
            <person name="Gujja S."/>
            <person name="Heiman D.I."/>
            <person name="Henn M.R."/>
            <person name="Kodira C.D."/>
            <person name="Leon-Narvaez H."/>
            <person name="Longo L.V."/>
            <person name="Ma L.J."/>
            <person name="Malavazi I."/>
            <person name="Matsuo A.L."/>
            <person name="Morais F.V."/>
            <person name="Pereira M."/>
            <person name="Rodriguez-Brito S."/>
            <person name="Sakthikumar S."/>
            <person name="Salem-Izacc S.M."/>
            <person name="Sykes S.M."/>
            <person name="Teixeira M.M."/>
            <person name="Vallejo M.C."/>
            <person name="Walter M.E."/>
            <person name="Yandava C."/>
            <person name="Young S."/>
            <person name="Zeng Q."/>
            <person name="Zucker J."/>
            <person name="Felipe M.S."/>
            <person name="Goldman G.H."/>
            <person name="Haas B.J."/>
            <person name="McEwen J.G."/>
            <person name="Nino-Vega G."/>
            <person name="Puccia R."/>
            <person name="San-Blas G."/>
            <person name="Soares C.M."/>
            <person name="Birren B.W."/>
            <person name="Cuomo C.A."/>
        </authorList>
    </citation>
    <scope>NUCLEOTIDE SEQUENCE [LARGE SCALE GENOMIC DNA]</scope>
    <source>
        <strain evidence="4">ATCC MYA-826 / Pb01</strain>
    </source>
</reference>
<dbReference type="InterPro" id="IPR052953">
    <property type="entry name" value="Ser-rich/MCO-related"/>
</dbReference>
<dbReference type="HOGENOM" id="CLU_053381_1_0_1"/>
<name>C1H3C1_PARBA</name>
<dbReference type="STRING" id="502779.C1H3C1"/>
<feature type="chain" id="PRO_5002910262" description="Extracellular serine-rich protein" evidence="2">
    <location>
        <begin position="20"/>
        <end position="248"/>
    </location>
</feature>
<dbReference type="Gene3D" id="2.60.40.420">
    <property type="entry name" value="Cupredoxins - blue copper proteins"/>
    <property type="match status" value="1"/>
</dbReference>
<evidence type="ECO:0000313" key="3">
    <source>
        <dbReference type="EMBL" id="EEH34215.2"/>
    </source>
</evidence>
<evidence type="ECO:0000256" key="1">
    <source>
        <dbReference type="SAM" id="MobiDB-lite"/>
    </source>
</evidence>
<evidence type="ECO:0000313" key="4">
    <source>
        <dbReference type="Proteomes" id="UP000002059"/>
    </source>
</evidence>
<organism evidence="3 4">
    <name type="scientific">Paracoccidioides lutzii (strain ATCC MYA-826 / Pb01)</name>
    <name type="common">Paracoccidioides brasiliensis</name>
    <dbReference type="NCBI Taxonomy" id="502779"/>
    <lineage>
        <taxon>Eukaryota</taxon>
        <taxon>Fungi</taxon>
        <taxon>Dikarya</taxon>
        <taxon>Ascomycota</taxon>
        <taxon>Pezizomycotina</taxon>
        <taxon>Eurotiomycetes</taxon>
        <taxon>Eurotiomycetidae</taxon>
        <taxon>Onygenales</taxon>
        <taxon>Ajellomycetaceae</taxon>
        <taxon>Paracoccidioides</taxon>
    </lineage>
</organism>
<dbReference type="OMA" id="CQNGMVM"/>
<evidence type="ECO:0000256" key="2">
    <source>
        <dbReference type="SAM" id="SignalP"/>
    </source>
</evidence>
<evidence type="ECO:0008006" key="5">
    <source>
        <dbReference type="Google" id="ProtNLM"/>
    </source>
</evidence>
<feature type="region of interest" description="Disordered" evidence="1">
    <location>
        <begin position="187"/>
        <end position="224"/>
    </location>
</feature>
<feature type="compositionally biased region" description="Polar residues" evidence="1">
    <location>
        <begin position="210"/>
        <end position="224"/>
    </location>
</feature>
<proteinExistence type="predicted"/>
<dbReference type="CDD" id="cd00920">
    <property type="entry name" value="Cupredoxin"/>
    <property type="match status" value="1"/>
</dbReference>
<feature type="signal peptide" evidence="2">
    <location>
        <begin position="1"/>
        <end position="19"/>
    </location>
</feature>
<sequence>MLFRRVLASTVLLSTGIQAQVENKIISGWSVVKRQSPEGMVTVHTVQVGNAEGTQRFYPDSLKVEPGSMIQFQFHPKNHSVSQSTWEQPCSPIGASNGSHPAIRSGFLPVLPDAAQMPVFTVMVHDSNPLWLFCGQTNHCQNGMVMVINPPVGADKGIEAFRSAAMSGGGSSQGGIPILPTGGFPGGGGNGGVALPTGGALPSTAAAGTETPTQTRPLSATTNAAPKQMSHAASLSSVLIATFAIFGL</sequence>
<dbReference type="PANTHER" id="PTHR34883:SF15">
    <property type="entry name" value="EXTRACELLULAR SERINE-RICH PROTEIN"/>
    <property type="match status" value="1"/>
</dbReference>
<dbReference type="InterPro" id="IPR008972">
    <property type="entry name" value="Cupredoxin"/>
</dbReference>
<dbReference type="EMBL" id="KN294005">
    <property type="protein sequence ID" value="EEH34215.2"/>
    <property type="molecule type" value="Genomic_DNA"/>
</dbReference>
<dbReference type="SUPFAM" id="SSF49503">
    <property type="entry name" value="Cupredoxins"/>
    <property type="match status" value="1"/>
</dbReference>
<keyword evidence="2" id="KW-0732">Signal</keyword>
<gene>
    <name evidence="3" type="ORF">PAAG_05264</name>
</gene>
<dbReference type="PANTHER" id="PTHR34883">
    <property type="entry name" value="SERINE-RICH PROTEIN, PUTATIVE-RELATED-RELATED"/>
    <property type="match status" value="1"/>
</dbReference>
<dbReference type="eggNOG" id="ENOG502S40X">
    <property type="taxonomic scope" value="Eukaryota"/>
</dbReference>